<dbReference type="Pfam" id="PF22422">
    <property type="entry name" value="MGH1-like_GH"/>
    <property type="match status" value="1"/>
</dbReference>
<dbReference type="EC" id="3.2.1.106" evidence="1"/>
<protein>
    <recommendedName>
        <fullName evidence="1">Mannosyl-oligosaccharide glucosidase</fullName>
        <ecNumber evidence="1">3.2.1.106</ecNumber>
    </recommendedName>
    <alternativeName>
        <fullName evidence="1">Glucosidase I</fullName>
    </alternativeName>
</protein>
<comment type="pathway">
    <text evidence="1">Glycan metabolism; N-glycan degradation.</text>
</comment>
<evidence type="ECO:0000313" key="4">
    <source>
        <dbReference type="EMBL" id="KAK5631274.1"/>
    </source>
</evidence>
<comment type="similarity">
    <text evidence="1">Belongs to the glycosyl hydrolase 63 family.</text>
</comment>
<keyword evidence="1" id="KW-0378">Hydrolase</keyword>
<dbReference type="Pfam" id="PF03200">
    <property type="entry name" value="Glyco_hydro_63"/>
    <property type="match status" value="1"/>
</dbReference>
<dbReference type="InterPro" id="IPR012341">
    <property type="entry name" value="6hp_glycosidase-like_sf"/>
</dbReference>
<evidence type="ECO:0000313" key="5">
    <source>
        <dbReference type="Proteomes" id="UP001305414"/>
    </source>
</evidence>
<feature type="domain" description="Glycosyl hydrolase family 63 C-terminal" evidence="2">
    <location>
        <begin position="732"/>
        <end position="821"/>
    </location>
</feature>
<dbReference type="GO" id="GO:0004573">
    <property type="term" value="F:Glc3Man9GlcNAc2 oligosaccharide glucosidase activity"/>
    <property type="evidence" value="ECO:0007669"/>
    <property type="project" value="UniProtKB-UniRule"/>
</dbReference>
<dbReference type="SUPFAM" id="SSF48208">
    <property type="entry name" value="Six-hairpin glycosidases"/>
    <property type="match status" value="1"/>
</dbReference>
<organism evidence="4 5">
    <name type="scientific">Xylaria bambusicola</name>
    <dbReference type="NCBI Taxonomy" id="326684"/>
    <lineage>
        <taxon>Eukaryota</taxon>
        <taxon>Fungi</taxon>
        <taxon>Dikarya</taxon>
        <taxon>Ascomycota</taxon>
        <taxon>Pezizomycotina</taxon>
        <taxon>Sordariomycetes</taxon>
        <taxon>Xylariomycetidae</taxon>
        <taxon>Xylariales</taxon>
        <taxon>Xylariaceae</taxon>
        <taxon>Xylaria</taxon>
    </lineage>
</organism>
<comment type="function">
    <text evidence="1">Cleaves the distal alpha 1,2-linked glucose residue from the Glc(3)Man(9)GlcNAc(2) oligosaccharide precursor.</text>
</comment>
<dbReference type="InterPro" id="IPR054491">
    <property type="entry name" value="MGH1-like_GH"/>
</dbReference>
<dbReference type="EMBL" id="JAWHQM010000019">
    <property type="protein sequence ID" value="KAK5631274.1"/>
    <property type="molecule type" value="Genomic_DNA"/>
</dbReference>
<proteinExistence type="inferred from homology"/>
<dbReference type="InterPro" id="IPR031335">
    <property type="entry name" value="Glyco_hydro_63_C"/>
</dbReference>
<name>A0AAN7UUF6_9PEZI</name>
<dbReference type="InterPro" id="IPR004888">
    <property type="entry name" value="Glycoside_hydrolase_63"/>
</dbReference>
<gene>
    <name evidence="4" type="ORF">RRF57_006988</name>
</gene>
<comment type="caution">
    <text evidence="4">The sequence shown here is derived from an EMBL/GenBank/DDBJ whole genome shotgun (WGS) entry which is preliminary data.</text>
</comment>
<dbReference type="GO" id="GO:0009311">
    <property type="term" value="P:oligosaccharide metabolic process"/>
    <property type="evidence" value="ECO:0007669"/>
    <property type="project" value="UniProtKB-UniRule"/>
</dbReference>
<sequence>MVVVDNYEYITEEEKRLREDRDRVKYWKQWGPYVAERQWATGKTTHYADGDAWSHFTHDQARSRAFRWGEDGIAGVSDTHGLQNIAFAFWNEEDLAEAAANLISPFLKERLFGLSNPQGNHGESIKEAHFHLDNTPHSYMKYLYKYPQKAFPYDDLIKENARRSRMEKEYQIIDTGVFEEDRYWDIVIETAKDDNDPQELLFRLTAWNRGPDPAPLHIIPHVWFRNTWAWGREPEDQKPSISVAAENLVRSKHHKLGERYVLLSPSPGVGPSGEDVQPELLFTDNDTNLELLYGQKNATPYVKDAFHRYIVNGENEAVNPATTGTKCAAWFAFNESGGVAPGECAVVRFKFSTKGDTYLDEEEFDDIVEKRREEADDFYYRISPLPMSEDLRAVQRQAFSGMMWCKQYYQFIWDQWATGDPSQPPPPPERKEVRNSQWKHLHIDDILSMPDSWEYPFFAAWDSAFHCIPLSMIDPDFAKKQIDLFTREWYCHPNGQLPAYEWNFGDVNPPVHAWATFRVFKIERKIYGRQDLDFLERVFQKLLLNFTWWVNRKDQEGKNVFEGGFLGLDNIGLFNRSEPLPTGGVLEQADSTGWMAFYSLSMLNIALELAKYRRTYEDIASKFFEHFILISDAMTFKSGKGEKSLWNEEDGFYYDAISWGSPWIQQLPVRSLVGLIPLYATMTLEPELINKLPSFKKRVNWFMENRCDLAERNMASIRKRGKGDRILLAMVSKDRLEKILKRMLDENEFFSEHGIRSLSRYHKDHPYSMDVNGQKFTVGYVPGDSDSGLFGGNSNWRGPIWLCVNFLLVEALQRFYLFYGPEFKVECPTGSGDYMHLGHVSEEIQHRLQHLFARGDDGRRSINGGNDLLDFDPHWKDNVWFYEFFDGDSGRGLGASHQCGWTGLIARMIHDTGLNCRLPQTPRTPSIAMGHYFDDTLHRHIHLMNSKGEKPRIQRSPTPRSIGARSDFDISVNGEEYEARSVMTDDHERQAQREEANTHLHQYISSQLQRVLDDDNAGDVDSDEYEAHL</sequence>
<comment type="subcellular location">
    <subcellularLocation>
        <location evidence="1">Endoplasmic reticulum membrane</location>
        <topology evidence="1">Single-pass type II membrane protein</topology>
    </subcellularLocation>
</comment>
<dbReference type="GO" id="GO:0006487">
    <property type="term" value="P:protein N-linked glycosylation"/>
    <property type="evidence" value="ECO:0007669"/>
    <property type="project" value="UniProtKB-UniRule"/>
</dbReference>
<reference evidence="4 5" key="1">
    <citation type="submission" date="2023-10" db="EMBL/GenBank/DDBJ databases">
        <title>Draft genome sequence of Xylaria bambusicola isolate GMP-LS, the root and basal stem rot pathogen of sugarcane in Indonesia.</title>
        <authorList>
            <person name="Selvaraj P."/>
            <person name="Muralishankar V."/>
            <person name="Muruganantham S."/>
            <person name="Sp S."/>
            <person name="Haryani S."/>
            <person name="Lau K.J.X."/>
            <person name="Naqvi N.I."/>
        </authorList>
    </citation>
    <scope>NUCLEOTIDE SEQUENCE [LARGE SCALE GENOMIC DNA]</scope>
    <source>
        <strain evidence="4">GMP-LS</strain>
    </source>
</reference>
<dbReference type="Gene3D" id="1.50.10.10">
    <property type="match status" value="1"/>
</dbReference>
<dbReference type="PANTHER" id="PTHR10412:SF10">
    <property type="entry name" value="GLYCOSYL HYDROLASE FAMILY 63 C-TERMINAL DOMAIN-CONTAINING PROTEIN"/>
    <property type="match status" value="1"/>
</dbReference>
<keyword evidence="5" id="KW-1185">Reference proteome</keyword>
<accession>A0AAN7UUF6</accession>
<evidence type="ECO:0000259" key="3">
    <source>
        <dbReference type="Pfam" id="PF22422"/>
    </source>
</evidence>
<dbReference type="PANTHER" id="PTHR10412">
    <property type="entry name" value="MANNOSYL-OLIGOSACCHARIDE GLUCOSIDASE"/>
    <property type="match status" value="1"/>
</dbReference>
<dbReference type="Proteomes" id="UP001305414">
    <property type="component" value="Unassembled WGS sequence"/>
</dbReference>
<dbReference type="InterPro" id="IPR008928">
    <property type="entry name" value="6-hairpin_glycosidase_sf"/>
</dbReference>
<evidence type="ECO:0000256" key="1">
    <source>
        <dbReference type="RuleBase" id="RU369107"/>
    </source>
</evidence>
<keyword evidence="1" id="KW-0325">Glycoprotein</keyword>
<keyword evidence="1" id="KW-0326">Glycosidase</keyword>
<comment type="catalytic activity">
    <reaction evidence="1">
        <text>N(4)-(alpha-D-Glc-(1-&gt;2)-alpha-D-Glc-(1-&gt;3)-alpha-D-Glc-(1-&gt;3)-alpha-D-Man-(1-&gt;2)-alpha-D-Man-(1-&gt;2)-alpha-D-Man-(1-&gt;3)-[alpha-D-Man-(1-&gt;2)-alpha-D-Man-(1-&gt;3)-[alpha-D-Man-(1-&gt;2)-alpha-D-Man-(1-&gt;6)]-alpha-D-Man-(1-&gt;6)]-beta-D-Man-(1-&gt;4)-beta-D-GlcNAc-(1-&gt;4)-beta-D-GlcNAc)-L-asparaginyl-[protein] + H2O = N(4)-(alpha-D-Glc-(1-&gt;3)-alpha-D-Glc-(1-&gt;3)-alpha-D-Man-(1-&gt;2)-alpha-D-Man-(1-&gt;2)-alpha-D-Man-(1-&gt;3)-[alpha-D-Man-(1-&gt;2)-alpha-D-Man-(1-&gt;3)-[alpha-D-Man-(1-&gt;2)-alpha-D-Man-(1-&gt;6)]-alpha-D-Man-(1-&gt;6)]-beta-D-Man-(1-&gt;4)-beta-D-GlcNAc-(1-&gt;4)-beta-D-GlcNAc)-L-asparaginyl-[protein] + beta-D-glucose</text>
        <dbReference type="Rhea" id="RHEA:55988"/>
        <dbReference type="Rhea" id="RHEA-COMP:12806"/>
        <dbReference type="Rhea" id="RHEA-COMP:14355"/>
        <dbReference type="ChEBI" id="CHEBI:15377"/>
        <dbReference type="ChEBI" id="CHEBI:15903"/>
        <dbReference type="ChEBI" id="CHEBI:59082"/>
        <dbReference type="ChEBI" id="CHEBI:132537"/>
        <dbReference type="EC" id="3.2.1.106"/>
    </reaction>
</comment>
<dbReference type="GO" id="GO:0005789">
    <property type="term" value="C:endoplasmic reticulum membrane"/>
    <property type="evidence" value="ECO:0007669"/>
    <property type="project" value="UniProtKB-SubCell"/>
</dbReference>
<evidence type="ECO:0000259" key="2">
    <source>
        <dbReference type="Pfam" id="PF03200"/>
    </source>
</evidence>
<dbReference type="AlphaFoldDB" id="A0AAN7UUF6"/>
<keyword evidence="1" id="KW-0256">Endoplasmic reticulum</keyword>
<feature type="domain" description="Mannosylglycerate hydrolase MGH1-like glycoside hydrolase" evidence="3">
    <location>
        <begin position="455"/>
        <end position="561"/>
    </location>
</feature>